<dbReference type="EMBL" id="JAAXOS010000015">
    <property type="protein sequence ID" value="NKY30071.1"/>
    <property type="molecule type" value="Genomic_DNA"/>
</dbReference>
<evidence type="ECO:0000256" key="3">
    <source>
        <dbReference type="ARBA" id="ARBA00023125"/>
    </source>
</evidence>
<dbReference type="Gene3D" id="3.40.190.10">
    <property type="entry name" value="Periplasmic binding protein-like II"/>
    <property type="match status" value="2"/>
</dbReference>
<evidence type="ECO:0000256" key="2">
    <source>
        <dbReference type="ARBA" id="ARBA00023015"/>
    </source>
</evidence>
<comment type="similarity">
    <text evidence="1">Belongs to the LysR transcriptional regulatory family.</text>
</comment>
<dbReference type="Gene3D" id="1.10.10.10">
    <property type="entry name" value="Winged helix-like DNA-binding domain superfamily/Winged helix DNA-binding domain"/>
    <property type="match status" value="1"/>
</dbReference>
<dbReference type="InterPro" id="IPR036390">
    <property type="entry name" value="WH_DNA-bd_sf"/>
</dbReference>
<keyword evidence="8" id="KW-1185">Reference proteome</keyword>
<evidence type="ECO:0000313" key="7">
    <source>
        <dbReference type="EMBL" id="NKY30071.1"/>
    </source>
</evidence>
<dbReference type="InterPro" id="IPR000847">
    <property type="entry name" value="LysR_HTH_N"/>
</dbReference>
<dbReference type="FunFam" id="1.10.10.10:FF:000001">
    <property type="entry name" value="LysR family transcriptional regulator"/>
    <property type="match status" value="1"/>
</dbReference>
<dbReference type="SUPFAM" id="SSF53850">
    <property type="entry name" value="Periplasmic binding protein-like II"/>
    <property type="match status" value="1"/>
</dbReference>
<evidence type="ECO:0000313" key="8">
    <source>
        <dbReference type="Proteomes" id="UP000540698"/>
    </source>
</evidence>
<dbReference type="PANTHER" id="PTHR30346:SF28">
    <property type="entry name" value="HTH-TYPE TRANSCRIPTIONAL REGULATOR CYNR"/>
    <property type="match status" value="1"/>
</dbReference>
<dbReference type="RefSeq" id="WP_062970757.1">
    <property type="nucleotide sequence ID" value="NZ_JAAXOS010000015.1"/>
</dbReference>
<accession>A0A7X6R665</accession>
<dbReference type="PANTHER" id="PTHR30346">
    <property type="entry name" value="TRANSCRIPTIONAL DUAL REGULATOR HCAR-RELATED"/>
    <property type="match status" value="1"/>
</dbReference>
<evidence type="ECO:0000259" key="6">
    <source>
        <dbReference type="PROSITE" id="PS50931"/>
    </source>
</evidence>
<dbReference type="SUPFAM" id="SSF46785">
    <property type="entry name" value="Winged helix' DNA-binding domain"/>
    <property type="match status" value="1"/>
</dbReference>
<evidence type="ECO:0000256" key="1">
    <source>
        <dbReference type="ARBA" id="ARBA00009437"/>
    </source>
</evidence>
<proteinExistence type="inferred from homology"/>
<dbReference type="Pfam" id="PF03466">
    <property type="entry name" value="LysR_substrate"/>
    <property type="match status" value="1"/>
</dbReference>
<organism evidence="7 8">
    <name type="scientific">Nocardia gamkensis</name>
    <dbReference type="NCBI Taxonomy" id="352869"/>
    <lineage>
        <taxon>Bacteria</taxon>
        <taxon>Bacillati</taxon>
        <taxon>Actinomycetota</taxon>
        <taxon>Actinomycetes</taxon>
        <taxon>Mycobacteriales</taxon>
        <taxon>Nocardiaceae</taxon>
        <taxon>Nocardia</taxon>
    </lineage>
</organism>
<feature type="domain" description="HTH lysR-type" evidence="6">
    <location>
        <begin position="2"/>
        <end position="59"/>
    </location>
</feature>
<dbReference type="InterPro" id="IPR005119">
    <property type="entry name" value="LysR_subst-bd"/>
</dbReference>
<name>A0A7X6R665_9NOCA</name>
<keyword evidence="5" id="KW-0804">Transcription</keyword>
<dbReference type="Proteomes" id="UP000540698">
    <property type="component" value="Unassembled WGS sequence"/>
</dbReference>
<dbReference type="InterPro" id="IPR036388">
    <property type="entry name" value="WH-like_DNA-bd_sf"/>
</dbReference>
<protein>
    <submittedName>
        <fullName evidence="7">LysR family transcriptional regulator</fullName>
    </submittedName>
</protein>
<dbReference type="GO" id="GO:0003677">
    <property type="term" value="F:DNA binding"/>
    <property type="evidence" value="ECO:0007669"/>
    <property type="project" value="UniProtKB-KW"/>
</dbReference>
<evidence type="ECO:0000256" key="5">
    <source>
        <dbReference type="ARBA" id="ARBA00023163"/>
    </source>
</evidence>
<comment type="caution">
    <text evidence="7">The sequence shown here is derived from an EMBL/GenBank/DDBJ whole genome shotgun (WGS) entry which is preliminary data.</text>
</comment>
<keyword evidence="4" id="KW-0010">Activator</keyword>
<gene>
    <name evidence="7" type="ORF">HGB38_28240</name>
</gene>
<dbReference type="PROSITE" id="PS50931">
    <property type="entry name" value="HTH_LYSR"/>
    <property type="match status" value="1"/>
</dbReference>
<keyword evidence="2" id="KW-0805">Transcription regulation</keyword>
<dbReference type="GO" id="GO:0032993">
    <property type="term" value="C:protein-DNA complex"/>
    <property type="evidence" value="ECO:0007669"/>
    <property type="project" value="TreeGrafter"/>
</dbReference>
<dbReference type="GO" id="GO:0003700">
    <property type="term" value="F:DNA-binding transcription factor activity"/>
    <property type="evidence" value="ECO:0007669"/>
    <property type="project" value="InterPro"/>
</dbReference>
<dbReference type="PRINTS" id="PR00039">
    <property type="entry name" value="HTHLYSR"/>
</dbReference>
<evidence type="ECO:0000256" key="4">
    <source>
        <dbReference type="ARBA" id="ARBA00023159"/>
    </source>
</evidence>
<dbReference type="AlphaFoldDB" id="A0A7X6R665"/>
<sequence length="302" mass="31307">MPTLRALECLIAVLDSGSVTEAAARLHLSQPGLSHQIASLERELGTPLLERLPRGVRATAAGRAIAADARAAVAAAERVVAGGRAVASGATGELRIACADSMSASLLAPVLRVWHRRRPEVRLTLSEVSSADAMAEMVAIGTADLALGPRPSRWAGHLVVIGNEEIVAALPDDAGKPPAAMTLADIAERPVVHYHPDNGLSAWLDEVAASRGVVLTAATRTRQATTAAQLAAAGLGTALVPTSALTATFPGAVRSLRPPLTREVVCLTSTPGDPLVRRFLTDLHRRGVPVPSPIAAQLTARE</sequence>
<dbReference type="CDD" id="cd05466">
    <property type="entry name" value="PBP2_LTTR_substrate"/>
    <property type="match status" value="1"/>
</dbReference>
<dbReference type="Pfam" id="PF00126">
    <property type="entry name" value="HTH_1"/>
    <property type="match status" value="1"/>
</dbReference>
<keyword evidence="3" id="KW-0238">DNA-binding</keyword>
<reference evidence="7 8" key="1">
    <citation type="submission" date="2020-04" db="EMBL/GenBank/DDBJ databases">
        <title>MicrobeNet Type strains.</title>
        <authorList>
            <person name="Nicholson A.C."/>
        </authorList>
    </citation>
    <scope>NUCLEOTIDE SEQUENCE [LARGE SCALE GENOMIC DNA]</scope>
    <source>
        <strain evidence="7 8">DSM 44956</strain>
    </source>
</reference>